<gene>
    <name evidence="10" type="ORF">L9W73_04275</name>
    <name evidence="9" type="ORF">L9X51_11330</name>
    <name evidence="11" type="ORF">PYE51_06055</name>
</gene>
<dbReference type="PANTHER" id="PTHR45339">
    <property type="entry name" value="HYBRID SIGNAL TRANSDUCTION HISTIDINE KINASE J"/>
    <property type="match status" value="1"/>
</dbReference>
<evidence type="ECO:0000313" key="10">
    <source>
        <dbReference type="EMBL" id="MDE1356529.1"/>
    </source>
</evidence>
<dbReference type="GO" id="GO:0016787">
    <property type="term" value="F:hydrolase activity"/>
    <property type="evidence" value="ECO:0007669"/>
    <property type="project" value="UniProtKB-KW"/>
</dbReference>
<dbReference type="InterPro" id="IPR004358">
    <property type="entry name" value="Sig_transdc_His_kin-like_C"/>
</dbReference>
<evidence type="ECO:0000259" key="7">
    <source>
        <dbReference type="PROSITE" id="PS50109"/>
    </source>
</evidence>
<dbReference type="FunFam" id="3.30.565.10:FF:000010">
    <property type="entry name" value="Sensor histidine kinase RcsC"/>
    <property type="match status" value="1"/>
</dbReference>
<dbReference type="Pfam" id="PF00512">
    <property type="entry name" value="HisKA"/>
    <property type="match status" value="1"/>
</dbReference>
<dbReference type="EMBL" id="JAKNAX010000028">
    <property type="protein sequence ID" value="MDE1347020.1"/>
    <property type="molecule type" value="Genomic_DNA"/>
</dbReference>
<evidence type="ECO:0000259" key="8">
    <source>
        <dbReference type="PROSITE" id="PS50110"/>
    </source>
</evidence>
<organism evidence="9 12">
    <name type="scientific">Vibrio aestuarianus</name>
    <dbReference type="NCBI Taxonomy" id="28171"/>
    <lineage>
        <taxon>Bacteria</taxon>
        <taxon>Pseudomonadati</taxon>
        <taxon>Pseudomonadota</taxon>
        <taxon>Gammaproteobacteria</taxon>
        <taxon>Vibrionales</taxon>
        <taxon>Vibrionaceae</taxon>
        <taxon>Vibrio</taxon>
    </lineage>
</organism>
<dbReference type="InterPro" id="IPR005467">
    <property type="entry name" value="His_kinase_dom"/>
</dbReference>
<dbReference type="PROSITE" id="PS50109">
    <property type="entry name" value="HIS_KIN"/>
    <property type="match status" value="1"/>
</dbReference>
<dbReference type="EC" id="2.7.13.3" evidence="2"/>
<dbReference type="Pfam" id="PF02518">
    <property type="entry name" value="HATPase_c"/>
    <property type="match status" value="1"/>
</dbReference>
<dbReference type="RefSeq" id="WP_172532884.1">
    <property type="nucleotide sequence ID" value="NZ_CP118709.1"/>
</dbReference>
<protein>
    <recommendedName>
        <fullName evidence="2">histidine kinase</fullName>
        <ecNumber evidence="2">2.7.13.3</ecNumber>
    </recommendedName>
</protein>
<evidence type="ECO:0000313" key="9">
    <source>
        <dbReference type="EMBL" id="MDE1347020.1"/>
    </source>
</evidence>
<dbReference type="Gene3D" id="3.40.50.2300">
    <property type="match status" value="1"/>
</dbReference>
<name>A0A7X6N9E0_9VIBR</name>
<dbReference type="PRINTS" id="PR00344">
    <property type="entry name" value="BCTRLSENSOR"/>
</dbReference>
<evidence type="ECO:0000256" key="5">
    <source>
        <dbReference type="ARBA" id="ARBA00023012"/>
    </source>
</evidence>
<dbReference type="GO" id="GO:0000155">
    <property type="term" value="F:phosphorelay sensor kinase activity"/>
    <property type="evidence" value="ECO:0007669"/>
    <property type="project" value="InterPro"/>
</dbReference>
<dbReference type="SUPFAM" id="SSF55874">
    <property type="entry name" value="ATPase domain of HSP90 chaperone/DNA topoisomerase II/histidine kinase"/>
    <property type="match status" value="1"/>
</dbReference>
<dbReference type="InterPro" id="IPR036097">
    <property type="entry name" value="HisK_dim/P_sf"/>
</dbReference>
<evidence type="ECO:0000313" key="11">
    <source>
        <dbReference type="EMBL" id="WGK82806.1"/>
    </source>
</evidence>
<dbReference type="Proteomes" id="UP001239257">
    <property type="component" value="Chromosome 1"/>
</dbReference>
<dbReference type="Gene3D" id="1.10.287.130">
    <property type="match status" value="1"/>
</dbReference>
<evidence type="ECO:0000256" key="1">
    <source>
        <dbReference type="ARBA" id="ARBA00000085"/>
    </source>
</evidence>
<dbReference type="Proteomes" id="UP001140973">
    <property type="component" value="Unassembled WGS sequence"/>
</dbReference>
<proteinExistence type="predicted"/>
<dbReference type="CDD" id="cd17546">
    <property type="entry name" value="REC_hyHK_CKI1_RcsC-like"/>
    <property type="match status" value="1"/>
</dbReference>
<accession>A0A7X6N9E0</accession>
<feature type="domain" description="Response regulatory" evidence="8">
    <location>
        <begin position="451"/>
        <end position="565"/>
    </location>
</feature>
<keyword evidence="9" id="KW-0067">ATP-binding</keyword>
<dbReference type="Gene3D" id="3.30.565.10">
    <property type="entry name" value="Histidine kinase-like ATPase, C-terminal domain"/>
    <property type="match status" value="1"/>
</dbReference>
<dbReference type="PROSITE" id="PS50110">
    <property type="entry name" value="RESPONSE_REGULATORY"/>
    <property type="match status" value="1"/>
</dbReference>
<dbReference type="InterPro" id="IPR001789">
    <property type="entry name" value="Sig_transdc_resp-reg_receiver"/>
</dbReference>
<keyword evidence="3 6" id="KW-0597">Phosphoprotein</keyword>
<keyword evidence="4" id="KW-0378">Hydrolase</keyword>
<dbReference type="SMART" id="SM00448">
    <property type="entry name" value="REC"/>
    <property type="match status" value="1"/>
</dbReference>
<dbReference type="InterPro" id="IPR011006">
    <property type="entry name" value="CheY-like_superfamily"/>
</dbReference>
<keyword evidence="5" id="KW-0902">Two-component regulatory system</keyword>
<dbReference type="InterPro" id="IPR036890">
    <property type="entry name" value="HATPase_C_sf"/>
</dbReference>
<evidence type="ECO:0000256" key="6">
    <source>
        <dbReference type="PROSITE-ProRule" id="PRU00169"/>
    </source>
</evidence>
<dbReference type="Proteomes" id="UP001140978">
    <property type="component" value="Unassembled WGS sequence"/>
</dbReference>
<dbReference type="InterPro" id="IPR003661">
    <property type="entry name" value="HisK_dim/P_dom"/>
</dbReference>
<dbReference type="AlphaFoldDB" id="A0A7X6N9E0"/>
<dbReference type="EMBL" id="JAKNAP010000009">
    <property type="protein sequence ID" value="MDE1356529.1"/>
    <property type="molecule type" value="Genomic_DNA"/>
</dbReference>
<dbReference type="InterPro" id="IPR003594">
    <property type="entry name" value="HATPase_dom"/>
</dbReference>
<evidence type="ECO:0000256" key="3">
    <source>
        <dbReference type="ARBA" id="ARBA00022553"/>
    </source>
</evidence>
<keyword evidence="9" id="KW-0547">Nucleotide-binding</keyword>
<reference evidence="9" key="1">
    <citation type="submission" date="2022-02" db="EMBL/GenBank/DDBJ databases">
        <title>Emergence and expansion in Europe of a Vibrio aestuarianus clonal complex pathogenic for oysters.</title>
        <authorList>
            <person name="Mesnil A."/>
            <person name="Travers M.-A."/>
        </authorList>
    </citation>
    <scope>NUCLEOTIDE SEQUENCE</scope>
    <source>
        <strain evidence="10">151-ITT-15-cp-1</strain>
        <strain evidence="9">19_064_15T1</strain>
        <strain evidence="11">U29</strain>
    </source>
</reference>
<dbReference type="SMART" id="SM00387">
    <property type="entry name" value="HATPase_c"/>
    <property type="match status" value="1"/>
</dbReference>
<dbReference type="EMBL" id="CP118709">
    <property type="protein sequence ID" value="WGK82806.1"/>
    <property type="molecule type" value="Genomic_DNA"/>
</dbReference>
<dbReference type="CDD" id="cd16922">
    <property type="entry name" value="HATPase_EvgS-ArcB-TorS-like"/>
    <property type="match status" value="1"/>
</dbReference>
<feature type="domain" description="Histidine kinase" evidence="7">
    <location>
        <begin position="211"/>
        <end position="427"/>
    </location>
</feature>
<comment type="catalytic activity">
    <reaction evidence="1">
        <text>ATP + protein L-histidine = ADP + protein N-phospho-L-histidine.</text>
        <dbReference type="EC" id="2.7.13.3"/>
    </reaction>
</comment>
<dbReference type="PANTHER" id="PTHR45339:SF1">
    <property type="entry name" value="HYBRID SIGNAL TRANSDUCTION HISTIDINE KINASE J"/>
    <property type="match status" value="1"/>
</dbReference>
<dbReference type="CDD" id="cd00082">
    <property type="entry name" value="HisKA"/>
    <property type="match status" value="1"/>
</dbReference>
<dbReference type="SMART" id="SM00388">
    <property type="entry name" value="HisKA"/>
    <property type="match status" value="1"/>
</dbReference>
<sequence>MSTDGPLERKLLREIAARKEAEKLLEQKSYDLYQLNQRLDLALKQLEIKSLRDLRKFEFEEQIDETLIYFGRAFLSRTLDDTLLAMFIKRLSESSVIESTYLQFSHSILPTLSCLELGNDQLKTIDSEQHDISWQQDNLYVPIIVERQYVGRLIFEVKFDSVERDFIINQMALVGELLCSAISRQLIMTRHIESRKRAEESEKSTKEFVAMINHELRTPLNGLLGSAELLADTPLNREQCDYLANLKHSGDMLRIIINDLLDFSKMNAGMMQLIPTQFHWNVFEQALVGILMPKAQEKRLSFVIEKQSDFPQWWVGDVERLKQVLVNLIGNAIKFTHQGEVRLTLKWVNKQLNIIVSDTGVGIPKSAHANLFDPFMQADRSSKRNFEGTGLGLAICKSLVELMEGELWFESEQGEGTQFFITLPLQTCSGQMLLESVTQASEHAIPLSSRSILVVDDIRMNQIIINQMLKMLNIQPDITTNGVEAIDAAQRNTYDLIFMDCRMPEMDGFEATQLLREKGYSIPIIALTAGTTLEERERCLQCGMDDILTKPYTANDLERMLIKWLC</sequence>
<evidence type="ECO:0000256" key="2">
    <source>
        <dbReference type="ARBA" id="ARBA00012438"/>
    </source>
</evidence>
<dbReference type="Pfam" id="PF00072">
    <property type="entry name" value="Response_reg"/>
    <property type="match status" value="1"/>
</dbReference>
<dbReference type="SUPFAM" id="SSF52172">
    <property type="entry name" value="CheY-like"/>
    <property type="match status" value="1"/>
</dbReference>
<evidence type="ECO:0000256" key="4">
    <source>
        <dbReference type="ARBA" id="ARBA00022801"/>
    </source>
</evidence>
<feature type="modified residue" description="4-aspartylphosphate" evidence="6">
    <location>
        <position position="500"/>
    </location>
</feature>
<dbReference type="SUPFAM" id="SSF47384">
    <property type="entry name" value="Homodimeric domain of signal transducing histidine kinase"/>
    <property type="match status" value="1"/>
</dbReference>
<dbReference type="GO" id="GO:0005524">
    <property type="term" value="F:ATP binding"/>
    <property type="evidence" value="ECO:0007669"/>
    <property type="project" value="UniProtKB-KW"/>
</dbReference>
<evidence type="ECO:0000313" key="12">
    <source>
        <dbReference type="Proteomes" id="UP001140978"/>
    </source>
</evidence>